<comment type="caution">
    <text evidence="2">The sequence shown here is derived from an EMBL/GenBank/DDBJ whole genome shotgun (WGS) entry which is preliminary data.</text>
</comment>
<accession>A0ABU4ND78</accession>
<name>A0ABU4ND78_9ACTN</name>
<protein>
    <recommendedName>
        <fullName evidence="4">Secreted protein</fullName>
    </recommendedName>
</protein>
<organism evidence="2 3">
    <name type="scientific">Streptomyces europaeiscabiei</name>
    <dbReference type="NCBI Taxonomy" id="146819"/>
    <lineage>
        <taxon>Bacteria</taxon>
        <taxon>Bacillati</taxon>
        <taxon>Actinomycetota</taxon>
        <taxon>Actinomycetes</taxon>
        <taxon>Kitasatosporales</taxon>
        <taxon>Streptomycetaceae</taxon>
        <taxon>Streptomyces</taxon>
    </lineage>
</organism>
<dbReference type="Proteomes" id="UP001271274">
    <property type="component" value="Unassembled WGS sequence"/>
</dbReference>
<proteinExistence type="predicted"/>
<evidence type="ECO:0000313" key="2">
    <source>
        <dbReference type="EMBL" id="MDX3700718.1"/>
    </source>
</evidence>
<feature type="region of interest" description="Disordered" evidence="1">
    <location>
        <begin position="323"/>
        <end position="393"/>
    </location>
</feature>
<sequence length="393" mass="39620">MTSTAALPGADAVLRMVRGTAGRCPVRVALLVGGLFVLGVLCGARASATEGTPTSPPLPAAVTAAATEVTGTAAHAPQTTDEPAVARHTVQRHMGRPVTERVVRPVTDRVARSVTEDVVERVADPVSLSRPVAEDVVQSVADPVSRPVTEGAVQPGAGIVVRPGVEDVVRPVIDPVSLSRPVAEDVLRPLAESVLRPVIEHVVVPVGDLVESVTEGLAGVRSQLPPVTGVPSLPGMPGLPEVLELPAWTTLPVGSLPVVVTPQEPGRAGAERPGSTVDGDSGSGRERASGPASVVYGPDAAVGGAVAVSALHRDAGAGDAPVVRVPAQHSPDGLPTSALGLHSTVDNGGPRHAEPQAAASPDRAPLSLVPGAPAADVANGTRDRHGDIPEFPG</sequence>
<evidence type="ECO:0008006" key="4">
    <source>
        <dbReference type="Google" id="ProtNLM"/>
    </source>
</evidence>
<dbReference type="EMBL" id="JARAYU010000003">
    <property type="protein sequence ID" value="MDX3700718.1"/>
    <property type="molecule type" value="Genomic_DNA"/>
</dbReference>
<feature type="compositionally biased region" description="Basic and acidic residues" evidence="1">
    <location>
        <begin position="381"/>
        <end position="393"/>
    </location>
</feature>
<dbReference type="RefSeq" id="WP_319062094.1">
    <property type="nucleotide sequence ID" value="NZ_JARAUS010000388.1"/>
</dbReference>
<reference evidence="2 3" key="1">
    <citation type="journal article" date="2023" name="Microb. Genom.">
        <title>Mesoterricola silvestris gen. nov., sp. nov., Mesoterricola sediminis sp. nov., Geothrix oryzae sp. nov., Geothrix edaphica sp. nov., Geothrix rubra sp. nov., and Geothrix limicola sp. nov., six novel members of Acidobacteriota isolated from soils.</title>
        <authorList>
            <person name="Weisberg A.J."/>
            <person name="Pearce E."/>
            <person name="Kramer C.G."/>
            <person name="Chang J.H."/>
            <person name="Clarke C.R."/>
        </authorList>
    </citation>
    <scope>NUCLEOTIDE SEQUENCE [LARGE SCALE GENOMIC DNA]</scope>
    <source>
        <strain evidence="2 3">ID09-01A</strain>
    </source>
</reference>
<evidence type="ECO:0000256" key="1">
    <source>
        <dbReference type="SAM" id="MobiDB-lite"/>
    </source>
</evidence>
<feature type="region of interest" description="Disordered" evidence="1">
    <location>
        <begin position="259"/>
        <end position="295"/>
    </location>
</feature>
<evidence type="ECO:0000313" key="3">
    <source>
        <dbReference type="Proteomes" id="UP001271274"/>
    </source>
</evidence>
<gene>
    <name evidence="2" type="ORF">PV662_13250</name>
</gene>
<keyword evidence="3" id="KW-1185">Reference proteome</keyword>